<protein>
    <recommendedName>
        <fullName evidence="5">MYND-type domain-containing protein</fullName>
    </recommendedName>
</protein>
<name>A0A8H6VX93_9AGAR</name>
<keyword evidence="1" id="KW-0479">Metal-binding</keyword>
<evidence type="ECO:0000256" key="1">
    <source>
        <dbReference type="ARBA" id="ARBA00022723"/>
    </source>
</evidence>
<dbReference type="InterPro" id="IPR002893">
    <property type="entry name" value="Znf_MYND"/>
</dbReference>
<evidence type="ECO:0000256" key="3">
    <source>
        <dbReference type="ARBA" id="ARBA00022833"/>
    </source>
</evidence>
<evidence type="ECO:0000313" key="7">
    <source>
        <dbReference type="Proteomes" id="UP000636479"/>
    </source>
</evidence>
<dbReference type="PROSITE" id="PS50865">
    <property type="entry name" value="ZF_MYND_2"/>
    <property type="match status" value="1"/>
</dbReference>
<dbReference type="AlphaFoldDB" id="A0A8H6VX93"/>
<reference evidence="6" key="1">
    <citation type="submission" date="2020-05" db="EMBL/GenBank/DDBJ databases">
        <title>Mycena genomes resolve the evolution of fungal bioluminescence.</title>
        <authorList>
            <person name="Tsai I.J."/>
        </authorList>
    </citation>
    <scope>NUCLEOTIDE SEQUENCE</scope>
    <source>
        <strain evidence="6">171206Taipei</strain>
    </source>
</reference>
<evidence type="ECO:0000256" key="4">
    <source>
        <dbReference type="PROSITE-ProRule" id="PRU00134"/>
    </source>
</evidence>
<proteinExistence type="predicted"/>
<dbReference type="GO" id="GO:0008270">
    <property type="term" value="F:zinc ion binding"/>
    <property type="evidence" value="ECO:0007669"/>
    <property type="project" value="UniProtKB-KW"/>
</dbReference>
<evidence type="ECO:0000256" key="2">
    <source>
        <dbReference type="ARBA" id="ARBA00022771"/>
    </source>
</evidence>
<sequence>MSAFPPNFRRIAAGVERGSFSDIAAAILRVRTRLVPLTPAVVNLFLAPFKSPPPGPTHLLSTLTLVTAYLDGLKICLDIAHDRRNTAADAEIAGYWEILCRWLSAIELAAAERLEETDDVAEWFRVAQAVKGFIHAAAAHHPGFQSALQDRATLETIMTCLAGIFVVEGEHQIQHKPGEGTAPAALYAVLAQTLFHGGRPERAVQPNSLAIEVFSSNFPDKAYLAQLMLRHLDLARKADKGVSHPMHILGTLNFVIATIVDIPNVSRPLVLQYPMRHIVALLKWAAKSRHSRAELAHVVSMSFGYISSSMRATNGYGWIRHCLRAGILVSILECSKFYTERSADHIEPVSIVLEAITVFLTYRSVVRQAKKSIQEVAARFDVRNPPLDGKLRSEWAELIRILDERVVLKENHDLNNRNHCQAIRCTTVRPDLRACGSCRVVKYCSKRCQEEHWAKHKHHCADMFRLHDLGAERMTHQIACNEDRRFFEQVANHDLRAIRQNLIHQRARLLAHIPRNQRLPCFVKLDYLHHPLKYEVRMITPEEPLRDPSVTVELANKARSSSVPWTYIEIAMPHGRGAHDHFAWLDGLGNWD</sequence>
<keyword evidence="2 4" id="KW-0863">Zinc-finger</keyword>
<evidence type="ECO:0000259" key="5">
    <source>
        <dbReference type="PROSITE" id="PS50865"/>
    </source>
</evidence>
<dbReference type="SUPFAM" id="SSF144232">
    <property type="entry name" value="HIT/MYND zinc finger-like"/>
    <property type="match status" value="1"/>
</dbReference>
<dbReference type="GeneID" id="59348912"/>
<dbReference type="RefSeq" id="XP_037217808.1">
    <property type="nucleotide sequence ID" value="XM_037366396.1"/>
</dbReference>
<accession>A0A8H6VX93</accession>
<dbReference type="OrthoDB" id="2897966at2759"/>
<feature type="domain" description="MYND-type" evidence="5">
    <location>
        <begin position="422"/>
        <end position="460"/>
    </location>
</feature>
<dbReference type="Proteomes" id="UP000636479">
    <property type="component" value="Unassembled WGS sequence"/>
</dbReference>
<keyword evidence="7" id="KW-1185">Reference proteome</keyword>
<keyword evidence="3" id="KW-0862">Zinc</keyword>
<evidence type="ECO:0000313" key="6">
    <source>
        <dbReference type="EMBL" id="KAF7297449.1"/>
    </source>
</evidence>
<dbReference type="EMBL" id="JACAZF010000008">
    <property type="protein sequence ID" value="KAF7297449.1"/>
    <property type="molecule type" value="Genomic_DNA"/>
</dbReference>
<comment type="caution">
    <text evidence="6">The sequence shown here is derived from an EMBL/GenBank/DDBJ whole genome shotgun (WGS) entry which is preliminary data.</text>
</comment>
<dbReference type="Gene3D" id="6.10.140.2220">
    <property type="match status" value="1"/>
</dbReference>
<organism evidence="6 7">
    <name type="scientific">Mycena indigotica</name>
    <dbReference type="NCBI Taxonomy" id="2126181"/>
    <lineage>
        <taxon>Eukaryota</taxon>
        <taxon>Fungi</taxon>
        <taxon>Dikarya</taxon>
        <taxon>Basidiomycota</taxon>
        <taxon>Agaricomycotina</taxon>
        <taxon>Agaricomycetes</taxon>
        <taxon>Agaricomycetidae</taxon>
        <taxon>Agaricales</taxon>
        <taxon>Marasmiineae</taxon>
        <taxon>Mycenaceae</taxon>
        <taxon>Mycena</taxon>
    </lineage>
</organism>
<dbReference type="Pfam" id="PF01753">
    <property type="entry name" value="zf-MYND"/>
    <property type="match status" value="1"/>
</dbReference>
<gene>
    <name evidence="6" type="ORF">MIND_00978600</name>
</gene>